<sequence>MDMRSIITLVLAAITLVAGQSCYNPDGSPALDSFPCSSEGGTCCPLNWVCLSNGMCYYPPDDFYGRYSCTSADWSGCQTTCTSNLTDVGNQAILKCSDSNDSWCCDHNRDASKPCCNDHGVSFFSLAPGRAVTTIHSGATVSVPASTTPSSGTNDPSTEGSAMNDPSTTNQATSASPTAASGGSTTLATPADSSPAPTTFQTTTQRRTTIDGSPTTVSVPVTIIVNSGMGNIKGSTSVSTSASASTTTGTSGGSNSSTSSSTILGLAIGITFALVVVGLLIYCLWRRRKAKAGRGNFLHFGKHKKDKLLEEKSDGYQVGHVAPEGRAPELDSTPVAKTINANKCELEGSTLSTPAMSATLAATFQQPRVPETPDDMWTERFPLNHERKVS</sequence>
<evidence type="ECO:0000256" key="2">
    <source>
        <dbReference type="SAM" id="Phobius"/>
    </source>
</evidence>
<dbReference type="EMBL" id="MU005957">
    <property type="protein sequence ID" value="KAF2864445.1"/>
    <property type="molecule type" value="Genomic_DNA"/>
</dbReference>
<evidence type="ECO:0008006" key="6">
    <source>
        <dbReference type="Google" id="ProtNLM"/>
    </source>
</evidence>
<dbReference type="Proteomes" id="UP000799421">
    <property type="component" value="Unassembled WGS sequence"/>
</dbReference>
<feature type="compositionally biased region" description="Low complexity" evidence="1">
    <location>
        <begin position="141"/>
        <end position="153"/>
    </location>
</feature>
<evidence type="ECO:0000256" key="1">
    <source>
        <dbReference type="SAM" id="MobiDB-lite"/>
    </source>
</evidence>
<protein>
    <recommendedName>
        <fullName evidence="6">Mid2 domain-containing protein</fullName>
    </recommendedName>
</protein>
<feature type="signal peptide" evidence="3">
    <location>
        <begin position="1"/>
        <end position="19"/>
    </location>
</feature>
<evidence type="ECO:0000313" key="5">
    <source>
        <dbReference type="Proteomes" id="UP000799421"/>
    </source>
</evidence>
<name>A0A6A7CC15_9PEZI</name>
<feature type="compositionally biased region" description="Low complexity" evidence="1">
    <location>
        <begin position="166"/>
        <end position="191"/>
    </location>
</feature>
<feature type="compositionally biased region" description="Polar residues" evidence="1">
    <location>
        <begin position="154"/>
        <end position="165"/>
    </location>
</feature>
<dbReference type="PROSITE" id="PS51257">
    <property type="entry name" value="PROKAR_LIPOPROTEIN"/>
    <property type="match status" value="1"/>
</dbReference>
<dbReference type="OrthoDB" id="5215637at2759"/>
<evidence type="ECO:0000313" key="4">
    <source>
        <dbReference type="EMBL" id="KAF2864445.1"/>
    </source>
</evidence>
<keyword evidence="2" id="KW-0472">Membrane</keyword>
<feature type="compositionally biased region" description="Low complexity" evidence="1">
    <location>
        <begin position="198"/>
        <end position="215"/>
    </location>
</feature>
<feature type="transmembrane region" description="Helical" evidence="2">
    <location>
        <begin position="263"/>
        <end position="285"/>
    </location>
</feature>
<keyword evidence="2" id="KW-0812">Transmembrane</keyword>
<keyword evidence="2" id="KW-1133">Transmembrane helix</keyword>
<accession>A0A6A7CC15</accession>
<gene>
    <name evidence="4" type="ORF">K470DRAFT_261327</name>
</gene>
<keyword evidence="5" id="KW-1185">Reference proteome</keyword>
<keyword evidence="3" id="KW-0732">Signal</keyword>
<feature type="chain" id="PRO_5025689570" description="Mid2 domain-containing protein" evidence="3">
    <location>
        <begin position="20"/>
        <end position="390"/>
    </location>
</feature>
<proteinExistence type="predicted"/>
<dbReference type="AlphaFoldDB" id="A0A6A7CC15"/>
<evidence type="ECO:0000256" key="3">
    <source>
        <dbReference type="SAM" id="SignalP"/>
    </source>
</evidence>
<organism evidence="4 5">
    <name type="scientific">Piedraia hortae CBS 480.64</name>
    <dbReference type="NCBI Taxonomy" id="1314780"/>
    <lineage>
        <taxon>Eukaryota</taxon>
        <taxon>Fungi</taxon>
        <taxon>Dikarya</taxon>
        <taxon>Ascomycota</taxon>
        <taxon>Pezizomycotina</taxon>
        <taxon>Dothideomycetes</taxon>
        <taxon>Dothideomycetidae</taxon>
        <taxon>Capnodiales</taxon>
        <taxon>Piedraiaceae</taxon>
        <taxon>Piedraia</taxon>
    </lineage>
</organism>
<feature type="region of interest" description="Disordered" evidence="1">
    <location>
        <begin position="234"/>
        <end position="258"/>
    </location>
</feature>
<feature type="region of interest" description="Disordered" evidence="1">
    <location>
        <begin position="369"/>
        <end position="390"/>
    </location>
</feature>
<feature type="region of interest" description="Disordered" evidence="1">
    <location>
        <begin position="141"/>
        <end position="215"/>
    </location>
</feature>
<reference evidence="4" key="1">
    <citation type="journal article" date="2020" name="Stud. Mycol.">
        <title>101 Dothideomycetes genomes: a test case for predicting lifestyles and emergence of pathogens.</title>
        <authorList>
            <person name="Haridas S."/>
            <person name="Albert R."/>
            <person name="Binder M."/>
            <person name="Bloem J."/>
            <person name="Labutti K."/>
            <person name="Salamov A."/>
            <person name="Andreopoulos B."/>
            <person name="Baker S."/>
            <person name="Barry K."/>
            <person name="Bills G."/>
            <person name="Bluhm B."/>
            <person name="Cannon C."/>
            <person name="Castanera R."/>
            <person name="Culley D."/>
            <person name="Daum C."/>
            <person name="Ezra D."/>
            <person name="Gonzalez J."/>
            <person name="Henrissat B."/>
            <person name="Kuo A."/>
            <person name="Liang C."/>
            <person name="Lipzen A."/>
            <person name="Lutzoni F."/>
            <person name="Magnuson J."/>
            <person name="Mondo S."/>
            <person name="Nolan M."/>
            <person name="Ohm R."/>
            <person name="Pangilinan J."/>
            <person name="Park H.-J."/>
            <person name="Ramirez L."/>
            <person name="Alfaro M."/>
            <person name="Sun H."/>
            <person name="Tritt A."/>
            <person name="Yoshinaga Y."/>
            <person name="Zwiers L.-H."/>
            <person name="Turgeon B."/>
            <person name="Goodwin S."/>
            <person name="Spatafora J."/>
            <person name="Crous P."/>
            <person name="Grigoriev I."/>
        </authorList>
    </citation>
    <scope>NUCLEOTIDE SEQUENCE</scope>
    <source>
        <strain evidence="4">CBS 480.64</strain>
    </source>
</reference>